<dbReference type="InterPro" id="IPR006015">
    <property type="entry name" value="Universal_stress_UspA"/>
</dbReference>
<dbReference type="PRINTS" id="PR01438">
    <property type="entry name" value="UNVRSLSTRESS"/>
</dbReference>
<reference evidence="2 3" key="1">
    <citation type="journal article" date="2023" name="G3 (Bethesda)">
        <title>A chromosome-length genome assembly and annotation of blackberry (Rubus argutus, cv. 'Hillquist').</title>
        <authorList>
            <person name="Bruna T."/>
            <person name="Aryal R."/>
            <person name="Dudchenko O."/>
            <person name="Sargent D.J."/>
            <person name="Mead D."/>
            <person name="Buti M."/>
            <person name="Cavallini A."/>
            <person name="Hytonen T."/>
            <person name="Andres J."/>
            <person name="Pham M."/>
            <person name="Weisz D."/>
            <person name="Mascagni F."/>
            <person name="Usai G."/>
            <person name="Natali L."/>
            <person name="Bassil N."/>
            <person name="Fernandez G.E."/>
            <person name="Lomsadze A."/>
            <person name="Armour M."/>
            <person name="Olukolu B."/>
            <person name="Poorten T."/>
            <person name="Britton C."/>
            <person name="Davik J."/>
            <person name="Ashrafi H."/>
            <person name="Aiden E.L."/>
            <person name="Borodovsky M."/>
            <person name="Worthington M."/>
        </authorList>
    </citation>
    <scope>NUCLEOTIDE SEQUENCE [LARGE SCALE GENOMIC DNA]</scope>
    <source>
        <strain evidence="2">PI 553951</strain>
    </source>
</reference>
<dbReference type="Pfam" id="PF00582">
    <property type="entry name" value="Usp"/>
    <property type="match status" value="1"/>
</dbReference>
<proteinExistence type="predicted"/>
<dbReference type="InterPro" id="IPR014729">
    <property type="entry name" value="Rossmann-like_a/b/a_fold"/>
</dbReference>
<keyword evidence="3" id="KW-1185">Reference proteome</keyword>
<evidence type="ECO:0000313" key="3">
    <source>
        <dbReference type="Proteomes" id="UP001457282"/>
    </source>
</evidence>
<dbReference type="SUPFAM" id="SSF52402">
    <property type="entry name" value="Adenine nucleotide alpha hydrolases-like"/>
    <property type="match status" value="1"/>
</dbReference>
<gene>
    <name evidence="2" type="ORF">M0R45_021864</name>
</gene>
<dbReference type="EMBL" id="JBEDUW010000004">
    <property type="protein sequence ID" value="KAK9934730.1"/>
    <property type="molecule type" value="Genomic_DNA"/>
</dbReference>
<dbReference type="AlphaFoldDB" id="A0AAW1XCV9"/>
<dbReference type="Proteomes" id="UP001457282">
    <property type="component" value="Unassembled WGS sequence"/>
</dbReference>
<sequence>MGEVVEDAGGAESTEKRVMVAIDESECSHYALMWVLDNLKESLTDKSPLLIFMAQPPPANNITFAAPLGSARMYCPGSLTPEFSSSVQENHRKLTVALLERAKDICARQGVNAKAVTEIGDAKAAICAAVLKHNVNFLVLGERGLGKIKRAILGSVSNYCVKNAKCPVLVVKKPQVI</sequence>
<evidence type="ECO:0000259" key="1">
    <source>
        <dbReference type="Pfam" id="PF00582"/>
    </source>
</evidence>
<dbReference type="Gene3D" id="3.40.50.620">
    <property type="entry name" value="HUPs"/>
    <property type="match status" value="1"/>
</dbReference>
<dbReference type="CDD" id="cd23659">
    <property type="entry name" value="USP_At3g01520-like"/>
    <property type="match status" value="1"/>
</dbReference>
<evidence type="ECO:0000313" key="2">
    <source>
        <dbReference type="EMBL" id="KAK9934730.1"/>
    </source>
</evidence>
<dbReference type="PANTHER" id="PTHR31964:SF55">
    <property type="entry name" value="USPA DOMAIN-CONTAINING PROTEIN"/>
    <property type="match status" value="1"/>
</dbReference>
<name>A0AAW1XCV9_RUBAR</name>
<feature type="domain" description="UspA" evidence="1">
    <location>
        <begin position="16"/>
        <end position="172"/>
    </location>
</feature>
<protein>
    <recommendedName>
        <fullName evidence="1">UspA domain-containing protein</fullName>
    </recommendedName>
</protein>
<comment type="caution">
    <text evidence="2">The sequence shown here is derived from an EMBL/GenBank/DDBJ whole genome shotgun (WGS) entry which is preliminary data.</text>
</comment>
<dbReference type="InterPro" id="IPR006016">
    <property type="entry name" value="UspA"/>
</dbReference>
<organism evidence="2 3">
    <name type="scientific">Rubus argutus</name>
    <name type="common">Southern blackberry</name>
    <dbReference type="NCBI Taxonomy" id="59490"/>
    <lineage>
        <taxon>Eukaryota</taxon>
        <taxon>Viridiplantae</taxon>
        <taxon>Streptophyta</taxon>
        <taxon>Embryophyta</taxon>
        <taxon>Tracheophyta</taxon>
        <taxon>Spermatophyta</taxon>
        <taxon>Magnoliopsida</taxon>
        <taxon>eudicotyledons</taxon>
        <taxon>Gunneridae</taxon>
        <taxon>Pentapetalae</taxon>
        <taxon>rosids</taxon>
        <taxon>fabids</taxon>
        <taxon>Rosales</taxon>
        <taxon>Rosaceae</taxon>
        <taxon>Rosoideae</taxon>
        <taxon>Rosoideae incertae sedis</taxon>
        <taxon>Rubus</taxon>
    </lineage>
</organism>
<accession>A0AAW1XCV9</accession>
<dbReference type="PANTHER" id="PTHR31964">
    <property type="entry name" value="ADENINE NUCLEOTIDE ALPHA HYDROLASES-LIKE SUPERFAMILY PROTEIN"/>
    <property type="match status" value="1"/>
</dbReference>